<dbReference type="PANTHER" id="PTHR43065">
    <property type="entry name" value="SENSOR HISTIDINE KINASE"/>
    <property type="match status" value="1"/>
</dbReference>
<evidence type="ECO:0000256" key="1">
    <source>
        <dbReference type="ARBA" id="ARBA00000085"/>
    </source>
</evidence>
<dbReference type="Pfam" id="PF00512">
    <property type="entry name" value="HisKA"/>
    <property type="match status" value="1"/>
</dbReference>
<accession>A0A8D5FGI1</accession>
<dbReference type="SMART" id="SM00387">
    <property type="entry name" value="HATPase_c"/>
    <property type="match status" value="1"/>
</dbReference>
<gene>
    <name evidence="12" type="ORF">DGMP_09040</name>
</gene>
<keyword evidence="7" id="KW-0067">ATP-binding</keyword>
<dbReference type="InterPro" id="IPR003661">
    <property type="entry name" value="HisK_dim/P_dom"/>
</dbReference>
<dbReference type="Proteomes" id="UP000826725">
    <property type="component" value="Chromosome"/>
</dbReference>
<dbReference type="SMART" id="SM00086">
    <property type="entry name" value="PAC"/>
    <property type="match status" value="2"/>
</dbReference>
<dbReference type="PANTHER" id="PTHR43065:SF10">
    <property type="entry name" value="PEROXIDE STRESS-ACTIVATED HISTIDINE KINASE MAK3"/>
    <property type="match status" value="1"/>
</dbReference>
<evidence type="ECO:0000256" key="3">
    <source>
        <dbReference type="ARBA" id="ARBA00022553"/>
    </source>
</evidence>
<dbReference type="AlphaFoldDB" id="A0A8D5FGI1"/>
<dbReference type="SMART" id="SM00388">
    <property type="entry name" value="HisKA"/>
    <property type="match status" value="1"/>
</dbReference>
<dbReference type="PROSITE" id="PS50112">
    <property type="entry name" value="PAS"/>
    <property type="match status" value="1"/>
</dbReference>
<dbReference type="Pfam" id="PF08448">
    <property type="entry name" value="PAS_4"/>
    <property type="match status" value="1"/>
</dbReference>
<comment type="catalytic activity">
    <reaction evidence="1">
        <text>ATP + protein L-histidine = ADP + protein N-phospho-L-histidine.</text>
        <dbReference type="EC" id="2.7.13.3"/>
    </reaction>
</comment>
<keyword evidence="3" id="KW-0597">Phosphoprotein</keyword>
<keyword evidence="13" id="KW-1185">Reference proteome</keyword>
<reference evidence="12" key="1">
    <citation type="submission" date="2020-09" db="EMBL/GenBank/DDBJ databases">
        <title>Desulfogranum mesoprofundum gen. nov., sp. nov., a novel mesophilic, sulfate-reducing chemolithoautotroph isolated from a deep-sea hydrothermal vent chimney in the Suiyo Seamount.</title>
        <authorList>
            <person name="Hashimoto Y."/>
            <person name="Nakagawa S."/>
        </authorList>
    </citation>
    <scope>NUCLEOTIDE SEQUENCE</scope>
    <source>
        <strain evidence="12">KT2</strain>
    </source>
</reference>
<organism evidence="12 13">
    <name type="scientific">Desulfomarina profundi</name>
    <dbReference type="NCBI Taxonomy" id="2772557"/>
    <lineage>
        <taxon>Bacteria</taxon>
        <taxon>Pseudomonadati</taxon>
        <taxon>Thermodesulfobacteriota</taxon>
        <taxon>Desulfobulbia</taxon>
        <taxon>Desulfobulbales</taxon>
        <taxon>Desulfobulbaceae</taxon>
        <taxon>Desulfomarina</taxon>
    </lineage>
</organism>
<evidence type="ECO:0000259" key="10">
    <source>
        <dbReference type="PROSITE" id="PS50112"/>
    </source>
</evidence>
<feature type="domain" description="PAC" evidence="11">
    <location>
        <begin position="218"/>
        <end position="269"/>
    </location>
</feature>
<dbReference type="CDD" id="cd00130">
    <property type="entry name" value="PAS"/>
    <property type="match status" value="2"/>
</dbReference>
<evidence type="ECO:0000256" key="6">
    <source>
        <dbReference type="ARBA" id="ARBA00022777"/>
    </source>
</evidence>
<dbReference type="GO" id="GO:0000155">
    <property type="term" value="F:phosphorelay sensor kinase activity"/>
    <property type="evidence" value="ECO:0007669"/>
    <property type="project" value="InterPro"/>
</dbReference>
<feature type="domain" description="Histidine kinase" evidence="9">
    <location>
        <begin position="289"/>
        <end position="500"/>
    </location>
</feature>
<dbReference type="InterPro" id="IPR003594">
    <property type="entry name" value="HATPase_dom"/>
</dbReference>
<name>A0A8D5FGI1_9BACT</name>
<dbReference type="RefSeq" id="WP_228856365.1">
    <property type="nucleotide sequence ID" value="NZ_AP024086.1"/>
</dbReference>
<evidence type="ECO:0000313" key="13">
    <source>
        <dbReference type="Proteomes" id="UP000826725"/>
    </source>
</evidence>
<evidence type="ECO:0000256" key="7">
    <source>
        <dbReference type="ARBA" id="ARBA00022840"/>
    </source>
</evidence>
<evidence type="ECO:0000256" key="8">
    <source>
        <dbReference type="ARBA" id="ARBA00023012"/>
    </source>
</evidence>
<dbReference type="PROSITE" id="PS50109">
    <property type="entry name" value="HIS_KIN"/>
    <property type="match status" value="1"/>
</dbReference>
<feature type="domain" description="PAS" evidence="10">
    <location>
        <begin position="143"/>
        <end position="213"/>
    </location>
</feature>
<dbReference type="EMBL" id="AP024086">
    <property type="protein sequence ID" value="BCL60211.1"/>
    <property type="molecule type" value="Genomic_DNA"/>
</dbReference>
<feature type="domain" description="PAC" evidence="11">
    <location>
        <begin position="88"/>
        <end position="142"/>
    </location>
</feature>
<keyword evidence="8" id="KW-0902">Two-component regulatory system</keyword>
<sequence>MTDTLKKEDATDDWKTHVFDSLSFPTLILRPDRTIVAANRKFFQKTGLTENQLIGDTCKHLFFGDSDHDNLPCNSSQCTLAKCISEKRALSIVLNDRDENGDKTWEERVFSPILDSRGEVSYVIESLRDITKVKKLEKKYIDVRELIDKVVQSSASAIMAANRKGDIILMNKAAEDLFGYTVEGANHVNIEDFYPPGVARQIMRKLRDEKNGEKGKLPITKVNIITRDGEEIPVEMTAAIIYEEGREAATAAIFNDLREKQAVQKKLEEAEIQLVQSEKLASLGRLAAGVAHEINNPLTSILLYGNLMQEKLDEDNPLGENLRYVLEDAERCREIVKNLLAYSRQTSPSKDIFYLNNLVGESLRLIRDQKLFMNVKIVKDLDDYQILINADKNQLCQVLINLIINAFDAMEGHGTLTLKTYRDKKKKKAYLEVSDTGSGIPEENISKVFDPFFTTKEVGKGTGLGLSMAYGIMEENQGKISIKKTGPEGTTILLEFPEEEISSEFHFVSIG</sequence>
<dbReference type="PROSITE" id="PS50113">
    <property type="entry name" value="PAC"/>
    <property type="match status" value="2"/>
</dbReference>
<dbReference type="KEGG" id="dbk:DGMP_09040"/>
<dbReference type="GO" id="GO:0005524">
    <property type="term" value="F:ATP binding"/>
    <property type="evidence" value="ECO:0007669"/>
    <property type="project" value="UniProtKB-KW"/>
</dbReference>
<dbReference type="SMART" id="SM00091">
    <property type="entry name" value="PAS"/>
    <property type="match status" value="2"/>
</dbReference>
<dbReference type="Pfam" id="PF00989">
    <property type="entry name" value="PAS"/>
    <property type="match status" value="1"/>
</dbReference>
<evidence type="ECO:0000256" key="2">
    <source>
        <dbReference type="ARBA" id="ARBA00012438"/>
    </source>
</evidence>
<dbReference type="InterPro" id="IPR000014">
    <property type="entry name" value="PAS"/>
</dbReference>
<keyword evidence="5" id="KW-0547">Nucleotide-binding</keyword>
<evidence type="ECO:0000259" key="9">
    <source>
        <dbReference type="PROSITE" id="PS50109"/>
    </source>
</evidence>
<dbReference type="Pfam" id="PF02518">
    <property type="entry name" value="HATPase_c"/>
    <property type="match status" value="1"/>
</dbReference>
<protein>
    <recommendedName>
        <fullName evidence="2">histidine kinase</fullName>
        <ecNumber evidence="2">2.7.13.3</ecNumber>
    </recommendedName>
</protein>
<proteinExistence type="predicted"/>
<evidence type="ECO:0000256" key="5">
    <source>
        <dbReference type="ARBA" id="ARBA00022741"/>
    </source>
</evidence>
<evidence type="ECO:0000256" key="4">
    <source>
        <dbReference type="ARBA" id="ARBA00022679"/>
    </source>
</evidence>
<evidence type="ECO:0000259" key="11">
    <source>
        <dbReference type="PROSITE" id="PS50113"/>
    </source>
</evidence>
<dbReference type="InterPro" id="IPR000700">
    <property type="entry name" value="PAS-assoc_C"/>
</dbReference>
<dbReference type="InterPro" id="IPR005467">
    <property type="entry name" value="His_kinase_dom"/>
</dbReference>
<keyword evidence="6" id="KW-0418">Kinase</keyword>
<dbReference type="InterPro" id="IPR013656">
    <property type="entry name" value="PAS_4"/>
</dbReference>
<keyword evidence="4" id="KW-0808">Transferase</keyword>
<dbReference type="EC" id="2.7.13.3" evidence="2"/>
<dbReference type="GO" id="GO:0006355">
    <property type="term" value="P:regulation of DNA-templated transcription"/>
    <property type="evidence" value="ECO:0007669"/>
    <property type="project" value="InterPro"/>
</dbReference>
<evidence type="ECO:0000313" key="12">
    <source>
        <dbReference type="EMBL" id="BCL60211.1"/>
    </source>
</evidence>
<dbReference type="InterPro" id="IPR013767">
    <property type="entry name" value="PAS_fold"/>
</dbReference>
<dbReference type="CDD" id="cd00082">
    <property type="entry name" value="HisKA"/>
    <property type="match status" value="1"/>
</dbReference>
<dbReference type="InterPro" id="IPR001610">
    <property type="entry name" value="PAC"/>
</dbReference>
<dbReference type="NCBIfam" id="TIGR00229">
    <property type="entry name" value="sensory_box"/>
    <property type="match status" value="2"/>
</dbReference>